<dbReference type="InterPro" id="IPR025075">
    <property type="entry name" value="DUF3916"/>
</dbReference>
<proteinExistence type="predicted"/>
<evidence type="ECO:0000313" key="1">
    <source>
        <dbReference type="EMBL" id="OAH55027.1"/>
    </source>
</evidence>
<gene>
    <name evidence="1" type="ORF">AWH48_20335</name>
</gene>
<protein>
    <recommendedName>
        <fullName evidence="3">DUF3916 domain-containing protein</fullName>
    </recommendedName>
</protein>
<dbReference type="OrthoDB" id="2426896at2"/>
<dbReference type="RefSeq" id="WP_034290933.1">
    <property type="nucleotide sequence ID" value="NZ_LQWZ01000029.1"/>
</dbReference>
<evidence type="ECO:0000313" key="2">
    <source>
        <dbReference type="Proteomes" id="UP000077271"/>
    </source>
</evidence>
<evidence type="ECO:0008006" key="3">
    <source>
        <dbReference type="Google" id="ProtNLM"/>
    </source>
</evidence>
<organism evidence="1 2">
    <name type="scientific">Domibacillus aminovorans</name>
    <dbReference type="NCBI Taxonomy" id="29332"/>
    <lineage>
        <taxon>Bacteria</taxon>
        <taxon>Bacillati</taxon>
        <taxon>Bacillota</taxon>
        <taxon>Bacilli</taxon>
        <taxon>Bacillales</taxon>
        <taxon>Bacillaceae</taxon>
        <taxon>Domibacillus</taxon>
    </lineage>
</organism>
<dbReference type="AlphaFoldDB" id="A0A177KPF9"/>
<reference evidence="1 2" key="1">
    <citation type="submission" date="2016-01" db="EMBL/GenBank/DDBJ databases">
        <title>Investigation of taxonomic status of Bacillus aminovorans.</title>
        <authorList>
            <person name="Verma A."/>
            <person name="Pal Y."/>
            <person name="Krishnamurthi S."/>
        </authorList>
    </citation>
    <scope>NUCLEOTIDE SEQUENCE [LARGE SCALE GENOMIC DNA]</scope>
    <source>
        <strain evidence="1 2">DSM 4337</strain>
    </source>
</reference>
<accession>A0A177KPF9</accession>
<sequence length="174" mass="20712">MGSKKKIRGLKRRIRQFTEELNELTRDFPEDLSNGYWELHLPNLGSEWISSTKTPFNVRKKCLQFLINRTKHLIEKKPAHYKDTRVMLMIDSHYWWSTKIEIFSAKNDEGLSFYREDDYTRWIALDENRNLSKEWGLTIPDGLEVKGIKEEIKDLELVDDDIFGGEIWFIGELN</sequence>
<dbReference type="EMBL" id="LQWZ01000029">
    <property type="protein sequence ID" value="OAH55027.1"/>
    <property type="molecule type" value="Genomic_DNA"/>
</dbReference>
<name>A0A177KPF9_9BACI</name>
<dbReference type="Pfam" id="PF13079">
    <property type="entry name" value="DUF3916"/>
    <property type="match status" value="1"/>
</dbReference>
<comment type="caution">
    <text evidence="1">The sequence shown here is derived from an EMBL/GenBank/DDBJ whole genome shotgun (WGS) entry which is preliminary data.</text>
</comment>
<dbReference type="Proteomes" id="UP000077271">
    <property type="component" value="Unassembled WGS sequence"/>
</dbReference>